<feature type="binding site" evidence="5">
    <location>
        <position position="224"/>
    </location>
    <ligand>
        <name>(2E)-4-hydroxy-3-methylbut-2-enyl diphosphate</name>
        <dbReference type="ChEBI" id="CHEBI:128753"/>
    </ligand>
</feature>
<feature type="binding site" evidence="5">
    <location>
        <position position="13"/>
    </location>
    <ligand>
        <name>[4Fe-4S] cluster</name>
        <dbReference type="ChEBI" id="CHEBI:49883"/>
    </ligand>
</feature>
<keyword evidence="4 5" id="KW-0411">Iron-sulfur</keyword>
<dbReference type="AlphaFoldDB" id="A0A0A6PNB6"/>
<evidence type="ECO:0000256" key="2">
    <source>
        <dbReference type="ARBA" id="ARBA00022723"/>
    </source>
</evidence>
<dbReference type="NCBIfam" id="NF002190">
    <property type="entry name" value="PRK01045.1-4"/>
    <property type="match status" value="1"/>
</dbReference>
<keyword evidence="3 5" id="KW-0408">Iron</keyword>
<gene>
    <name evidence="5 6" type="primary">ispH</name>
    <name evidence="6" type="synonym">lytB</name>
    <name evidence="6" type="ORF">PN36_07700</name>
</gene>
<feature type="binding site" evidence="5">
    <location>
        <position position="223"/>
    </location>
    <ligand>
        <name>isopentenyl diphosphate</name>
        <dbReference type="ChEBI" id="CHEBI:128769"/>
    </ligand>
</feature>
<evidence type="ECO:0000256" key="4">
    <source>
        <dbReference type="ARBA" id="ARBA00023014"/>
    </source>
</evidence>
<dbReference type="PANTHER" id="PTHR30426:SF0">
    <property type="entry name" value="4-HYDROXY-3-METHYLBUT-2-ENYL DIPHOSPHATE REDUCTASE"/>
    <property type="match status" value="1"/>
</dbReference>
<feature type="binding site" evidence="5">
    <location>
        <position position="195"/>
    </location>
    <ligand>
        <name>[4Fe-4S] cluster</name>
        <dbReference type="ChEBI" id="CHEBI:49883"/>
    </ligand>
</feature>
<dbReference type="Gene3D" id="3.40.1010.20">
    <property type="entry name" value="4-hydroxy-3-methylbut-2-enyl diphosphate reductase, catalytic domain"/>
    <property type="match status" value="2"/>
</dbReference>
<dbReference type="HAMAP" id="MF_00191">
    <property type="entry name" value="IspH"/>
    <property type="match status" value="1"/>
</dbReference>
<comment type="pathway">
    <text evidence="5">Isoprenoid biosynthesis; dimethylallyl diphosphate biosynthesis; dimethylallyl diphosphate from (2E)-4-hydroxy-3-methylbutenyl diphosphate: step 1/1.</text>
</comment>
<feature type="binding site" evidence="5">
    <location>
        <position position="223"/>
    </location>
    <ligand>
        <name>dimethylallyl diphosphate</name>
        <dbReference type="ChEBI" id="CHEBI:57623"/>
    </ligand>
</feature>
<dbReference type="NCBIfam" id="TIGR00216">
    <property type="entry name" value="ispH_lytB"/>
    <property type="match status" value="1"/>
</dbReference>
<feature type="binding site" evidence="5">
    <location>
        <position position="75"/>
    </location>
    <ligand>
        <name>dimethylallyl diphosphate</name>
        <dbReference type="ChEBI" id="CHEBI:57623"/>
    </ligand>
</feature>
<feature type="binding site" evidence="5">
    <location>
        <position position="267"/>
    </location>
    <ligand>
        <name>isopentenyl diphosphate</name>
        <dbReference type="ChEBI" id="CHEBI:128769"/>
    </ligand>
</feature>
<evidence type="ECO:0000256" key="3">
    <source>
        <dbReference type="ARBA" id="ARBA00023004"/>
    </source>
</evidence>
<feature type="binding site" evidence="5">
    <location>
        <position position="42"/>
    </location>
    <ligand>
        <name>isopentenyl diphosphate</name>
        <dbReference type="ChEBI" id="CHEBI:128769"/>
    </ligand>
</feature>
<feature type="binding site" evidence="5">
    <location>
        <position position="224"/>
    </location>
    <ligand>
        <name>isopentenyl diphosphate</name>
        <dbReference type="ChEBI" id="CHEBI:128769"/>
    </ligand>
</feature>
<dbReference type="UniPathway" id="UPA00059">
    <property type="reaction ID" value="UER00105"/>
</dbReference>
<feature type="binding site" evidence="5">
    <location>
        <position position="75"/>
    </location>
    <ligand>
        <name>(2E)-4-hydroxy-3-methylbut-2-enyl diphosphate</name>
        <dbReference type="ChEBI" id="CHEBI:128753"/>
    </ligand>
</feature>
<dbReference type="UniPathway" id="UPA00056">
    <property type="reaction ID" value="UER00097"/>
</dbReference>
<dbReference type="EMBL" id="JSZA02000022">
    <property type="protein sequence ID" value="KHD07023.1"/>
    <property type="molecule type" value="Genomic_DNA"/>
</dbReference>
<feature type="active site" description="Proton donor" evidence="5">
    <location>
        <position position="127"/>
    </location>
</feature>
<evidence type="ECO:0000256" key="1">
    <source>
        <dbReference type="ARBA" id="ARBA00022485"/>
    </source>
</evidence>
<comment type="function">
    <text evidence="5">Catalyzes the conversion of 1-hydroxy-2-methyl-2-(E)-butenyl 4-diphosphate (HMBPP) into a mixture of isopentenyl diphosphate (IPP) and dimethylallyl diphosphate (DMAPP). Acts in the terminal step of the DOXP/MEP pathway for isoprenoid precursor biosynthesis.</text>
</comment>
<dbReference type="CDD" id="cd13944">
    <property type="entry name" value="lytB_ispH"/>
    <property type="match status" value="1"/>
</dbReference>
<feature type="binding site" evidence="5">
    <location>
        <position position="225"/>
    </location>
    <ligand>
        <name>isopentenyl diphosphate</name>
        <dbReference type="ChEBI" id="CHEBI:128769"/>
    </ligand>
</feature>
<dbReference type="GO" id="GO:0051745">
    <property type="term" value="F:4-hydroxy-3-methylbut-2-enyl diphosphate reductase activity"/>
    <property type="evidence" value="ECO:0007669"/>
    <property type="project" value="UniProtKB-UniRule"/>
</dbReference>
<feature type="binding site" evidence="5">
    <location>
        <position position="225"/>
    </location>
    <ligand>
        <name>(2E)-4-hydroxy-3-methylbut-2-enyl diphosphate</name>
        <dbReference type="ChEBI" id="CHEBI:128753"/>
    </ligand>
</feature>
<feature type="binding site" evidence="5">
    <location>
        <position position="75"/>
    </location>
    <ligand>
        <name>isopentenyl diphosphate</name>
        <dbReference type="ChEBI" id="CHEBI:128769"/>
    </ligand>
</feature>
<sequence>MDNIILAQPRGFCAGVVRAIEIVERALEIYEPPIYVLHEIVHNRYVVEDLRKRGAVFVETLDEVPVGAPCIFSAHGVATAVVKNAKQRELQVIDATCPLVTKVHSQAQRYAKKCFEIIIIGHAGHPEVEGVRGSVDGVVHVLCSPEEVMALAVKEPERIAYVTQTTLSVDDTRDIIEALTARFPKIQGPALSDICYATQNRQNAVRQLAADVDVLLVVGAHNSSNSNRLQEVGKLAGVNSYLIENADDLQDEWFANNPNVGVTAGASAPEILVEGVVQRLRHFGLATVKTMQGDIEKTNFRIPVSLLNQSKKSPR</sequence>
<feature type="binding site" evidence="5">
    <location>
        <position position="42"/>
    </location>
    <ligand>
        <name>dimethylallyl diphosphate</name>
        <dbReference type="ChEBI" id="CHEBI:57623"/>
    </ligand>
</feature>
<feature type="binding site" evidence="5">
    <location>
        <position position="125"/>
    </location>
    <ligand>
        <name>isopentenyl diphosphate</name>
        <dbReference type="ChEBI" id="CHEBI:128769"/>
    </ligand>
</feature>
<dbReference type="Pfam" id="PF02401">
    <property type="entry name" value="LYTB"/>
    <property type="match status" value="1"/>
</dbReference>
<feature type="binding site" evidence="5">
    <location>
        <position position="97"/>
    </location>
    <ligand>
        <name>[4Fe-4S] cluster</name>
        <dbReference type="ChEBI" id="CHEBI:49883"/>
    </ligand>
</feature>
<name>A0A0A6PNB6_9GAMM</name>
<reference evidence="6 7" key="1">
    <citation type="journal article" date="2016" name="Front. Microbiol.">
        <title>Single-Cell (Meta-)Genomics of a Dimorphic Candidatus Thiomargarita nelsonii Reveals Genomic Plasticity.</title>
        <authorList>
            <person name="Flood B.E."/>
            <person name="Fliss P."/>
            <person name="Jones D.S."/>
            <person name="Dick G.J."/>
            <person name="Jain S."/>
            <person name="Kaster A.K."/>
            <person name="Winkel M."/>
            <person name="Mussmann M."/>
            <person name="Bailey J."/>
        </authorList>
    </citation>
    <scope>NUCLEOTIDE SEQUENCE [LARGE SCALE GENOMIC DNA]</scope>
    <source>
        <strain evidence="6">Hydrate Ridge</strain>
    </source>
</reference>
<comment type="cofactor">
    <cofactor evidence="5">
        <name>[4Fe-4S] cluster</name>
        <dbReference type="ChEBI" id="CHEBI:49883"/>
    </cofactor>
    <text evidence="5">Binds 1 [4Fe-4S] cluster per subunit.</text>
</comment>
<dbReference type="GO" id="GO:0019288">
    <property type="term" value="P:isopentenyl diphosphate biosynthetic process, methylerythritol 4-phosphate pathway"/>
    <property type="evidence" value="ECO:0007669"/>
    <property type="project" value="UniProtKB-UniRule"/>
</dbReference>
<keyword evidence="5" id="KW-0414">Isoprene biosynthesis</keyword>
<keyword evidence="7" id="KW-1185">Reference proteome</keyword>
<feature type="binding site" evidence="5">
    <location>
        <position position="267"/>
    </location>
    <ligand>
        <name>dimethylallyl diphosphate</name>
        <dbReference type="ChEBI" id="CHEBI:57623"/>
    </ligand>
</feature>
<dbReference type="GO" id="GO:0050992">
    <property type="term" value="P:dimethylallyl diphosphate biosynthetic process"/>
    <property type="evidence" value="ECO:0007669"/>
    <property type="project" value="UniProtKB-UniRule"/>
</dbReference>
<feature type="binding site" evidence="5">
    <location>
        <position position="267"/>
    </location>
    <ligand>
        <name>(2E)-4-hydroxy-3-methylbut-2-enyl diphosphate</name>
        <dbReference type="ChEBI" id="CHEBI:128753"/>
    </ligand>
</feature>
<dbReference type="NCBIfam" id="NF002188">
    <property type="entry name" value="PRK01045.1-2"/>
    <property type="match status" value="1"/>
</dbReference>
<feature type="binding site" evidence="5">
    <location>
        <position position="42"/>
    </location>
    <ligand>
        <name>(2E)-4-hydroxy-3-methylbut-2-enyl diphosphate</name>
        <dbReference type="ChEBI" id="CHEBI:128753"/>
    </ligand>
</feature>
<comment type="similarity">
    <text evidence="5">Belongs to the IspH family.</text>
</comment>
<dbReference type="GO" id="GO:0046872">
    <property type="term" value="F:metal ion binding"/>
    <property type="evidence" value="ECO:0007669"/>
    <property type="project" value="UniProtKB-KW"/>
</dbReference>
<comment type="catalytic activity">
    <reaction evidence="5">
        <text>isopentenyl diphosphate + 2 oxidized [2Fe-2S]-[ferredoxin] + H2O = (2E)-4-hydroxy-3-methylbut-2-enyl diphosphate + 2 reduced [2Fe-2S]-[ferredoxin] + 2 H(+)</text>
        <dbReference type="Rhea" id="RHEA:24488"/>
        <dbReference type="Rhea" id="RHEA-COMP:10000"/>
        <dbReference type="Rhea" id="RHEA-COMP:10001"/>
        <dbReference type="ChEBI" id="CHEBI:15377"/>
        <dbReference type="ChEBI" id="CHEBI:15378"/>
        <dbReference type="ChEBI" id="CHEBI:33737"/>
        <dbReference type="ChEBI" id="CHEBI:33738"/>
        <dbReference type="ChEBI" id="CHEBI:128753"/>
        <dbReference type="ChEBI" id="CHEBI:128769"/>
        <dbReference type="EC" id="1.17.7.4"/>
    </reaction>
</comment>
<dbReference type="InterPro" id="IPR003451">
    <property type="entry name" value="LytB/IspH"/>
</dbReference>
<evidence type="ECO:0000256" key="5">
    <source>
        <dbReference type="HAMAP-Rule" id="MF_00191"/>
    </source>
</evidence>
<dbReference type="GO" id="GO:0016114">
    <property type="term" value="P:terpenoid biosynthetic process"/>
    <property type="evidence" value="ECO:0007669"/>
    <property type="project" value="UniProtKB-UniRule"/>
</dbReference>
<organism evidence="6 7">
    <name type="scientific">Candidatus Thiomargarita nelsonii</name>
    <dbReference type="NCBI Taxonomy" id="1003181"/>
    <lineage>
        <taxon>Bacteria</taxon>
        <taxon>Pseudomonadati</taxon>
        <taxon>Pseudomonadota</taxon>
        <taxon>Gammaproteobacteria</taxon>
        <taxon>Thiotrichales</taxon>
        <taxon>Thiotrichaceae</taxon>
        <taxon>Thiomargarita</taxon>
    </lineage>
</organism>
<protein>
    <recommendedName>
        <fullName evidence="5">4-hydroxy-3-methylbut-2-enyl diphosphate reductase</fullName>
        <shortName evidence="5">HMBPP reductase</shortName>
        <ecNumber evidence="5">1.17.7.4</ecNumber>
    </recommendedName>
</protein>
<proteinExistence type="inferred from homology"/>
<feature type="binding site" evidence="5">
    <location>
        <position position="225"/>
    </location>
    <ligand>
        <name>dimethylallyl diphosphate</name>
        <dbReference type="ChEBI" id="CHEBI:57623"/>
    </ligand>
</feature>
<feature type="binding site" evidence="5">
    <location>
        <position position="224"/>
    </location>
    <ligand>
        <name>dimethylallyl diphosphate</name>
        <dbReference type="ChEBI" id="CHEBI:57623"/>
    </ligand>
</feature>
<dbReference type="EC" id="1.17.7.4" evidence="5"/>
<feature type="binding site" evidence="5">
    <location>
        <position position="165"/>
    </location>
    <ligand>
        <name>(2E)-4-hydroxy-3-methylbut-2-enyl diphosphate</name>
        <dbReference type="ChEBI" id="CHEBI:128753"/>
    </ligand>
</feature>
<keyword evidence="1 5" id="KW-0004">4Fe-4S</keyword>
<evidence type="ECO:0000313" key="6">
    <source>
        <dbReference type="EMBL" id="KHD07023.1"/>
    </source>
</evidence>
<dbReference type="GO" id="GO:0051539">
    <property type="term" value="F:4 iron, 4 sulfur cluster binding"/>
    <property type="evidence" value="ECO:0007669"/>
    <property type="project" value="UniProtKB-UniRule"/>
</dbReference>
<evidence type="ECO:0000313" key="7">
    <source>
        <dbReference type="Proteomes" id="UP000030428"/>
    </source>
</evidence>
<keyword evidence="5 6" id="KW-0560">Oxidoreductase</keyword>
<comment type="caution">
    <text evidence="6">The sequence shown here is derived from an EMBL/GenBank/DDBJ whole genome shotgun (WGS) entry which is preliminary data.</text>
</comment>
<comment type="pathway">
    <text evidence="5">Isoprenoid biosynthesis; isopentenyl diphosphate biosynthesis via DXP pathway; isopentenyl diphosphate from 1-deoxy-D-xylulose 5-phosphate: step 6/6.</text>
</comment>
<feature type="binding site" evidence="5">
    <location>
        <position position="125"/>
    </location>
    <ligand>
        <name>dimethylallyl diphosphate</name>
        <dbReference type="ChEBI" id="CHEBI:57623"/>
    </ligand>
</feature>
<feature type="binding site" evidence="5">
    <location>
        <position position="125"/>
    </location>
    <ligand>
        <name>(2E)-4-hydroxy-3-methylbut-2-enyl diphosphate</name>
        <dbReference type="ChEBI" id="CHEBI:128753"/>
    </ligand>
</feature>
<dbReference type="Gene3D" id="3.40.50.11270">
    <property type="match status" value="1"/>
</dbReference>
<dbReference type="PANTHER" id="PTHR30426">
    <property type="entry name" value="4-HYDROXY-3-METHYLBUT-2-ENYL DIPHOSPHATE REDUCTASE"/>
    <property type="match status" value="1"/>
</dbReference>
<dbReference type="Proteomes" id="UP000030428">
    <property type="component" value="Unassembled WGS sequence"/>
</dbReference>
<accession>A0A0A6PNB6</accession>
<feature type="binding site" evidence="5">
    <location>
        <position position="223"/>
    </location>
    <ligand>
        <name>(2E)-4-hydroxy-3-methylbut-2-enyl diphosphate</name>
        <dbReference type="ChEBI" id="CHEBI:128753"/>
    </ligand>
</feature>
<keyword evidence="2 5" id="KW-0479">Metal-binding</keyword>
<comment type="catalytic activity">
    <reaction evidence="5">
        <text>dimethylallyl diphosphate + 2 oxidized [2Fe-2S]-[ferredoxin] + H2O = (2E)-4-hydroxy-3-methylbut-2-enyl diphosphate + 2 reduced [2Fe-2S]-[ferredoxin] + 2 H(+)</text>
        <dbReference type="Rhea" id="RHEA:24825"/>
        <dbReference type="Rhea" id="RHEA-COMP:10000"/>
        <dbReference type="Rhea" id="RHEA-COMP:10001"/>
        <dbReference type="ChEBI" id="CHEBI:15377"/>
        <dbReference type="ChEBI" id="CHEBI:15378"/>
        <dbReference type="ChEBI" id="CHEBI:33737"/>
        <dbReference type="ChEBI" id="CHEBI:33738"/>
        <dbReference type="ChEBI" id="CHEBI:57623"/>
        <dbReference type="ChEBI" id="CHEBI:128753"/>
        <dbReference type="EC" id="1.17.7.4"/>
    </reaction>
</comment>